<evidence type="ECO:0000256" key="2">
    <source>
        <dbReference type="ARBA" id="ARBA00009997"/>
    </source>
</evidence>
<accession>A0ABS4GLH9</accession>
<keyword evidence="6" id="KW-0460">Magnesium</keyword>
<evidence type="ECO:0000256" key="4">
    <source>
        <dbReference type="ARBA" id="ARBA00021948"/>
    </source>
</evidence>
<evidence type="ECO:0000256" key="1">
    <source>
        <dbReference type="ARBA" id="ARBA00001946"/>
    </source>
</evidence>
<dbReference type="SUPFAM" id="SSF142823">
    <property type="entry name" value="ComB-like"/>
    <property type="match status" value="1"/>
</dbReference>
<dbReference type="Proteomes" id="UP001519343">
    <property type="component" value="Unassembled WGS sequence"/>
</dbReference>
<dbReference type="EC" id="3.1.3.71" evidence="3"/>
<comment type="cofactor">
    <cofactor evidence="1">
        <name>Mg(2+)</name>
        <dbReference type="ChEBI" id="CHEBI:18420"/>
    </cofactor>
</comment>
<evidence type="ECO:0000256" key="6">
    <source>
        <dbReference type="ARBA" id="ARBA00022842"/>
    </source>
</evidence>
<evidence type="ECO:0000256" key="7">
    <source>
        <dbReference type="ARBA" id="ARBA00033711"/>
    </source>
</evidence>
<keyword evidence="5 8" id="KW-0378">Hydrolase</keyword>
<reference evidence="8 9" key="1">
    <citation type="submission" date="2021-03" db="EMBL/GenBank/DDBJ databases">
        <title>Genomic Encyclopedia of Type Strains, Phase IV (KMG-IV): sequencing the most valuable type-strain genomes for metagenomic binning, comparative biology and taxonomic classification.</title>
        <authorList>
            <person name="Goeker M."/>
        </authorList>
    </citation>
    <scope>NUCLEOTIDE SEQUENCE [LARGE SCALE GENOMIC DNA]</scope>
    <source>
        <strain evidence="8 9">DSM 24738</strain>
    </source>
</reference>
<dbReference type="PANTHER" id="PTHR37311">
    <property type="entry name" value="2-PHOSPHOSULFOLACTATE PHOSPHATASE-RELATED"/>
    <property type="match status" value="1"/>
</dbReference>
<comment type="similarity">
    <text evidence="2">Belongs to the ComB family.</text>
</comment>
<proteinExistence type="inferred from homology"/>
<dbReference type="InterPro" id="IPR005238">
    <property type="entry name" value="ComB-like"/>
</dbReference>
<name>A0ABS4GLH9_9BACL</name>
<gene>
    <name evidence="8" type="ORF">J2Z37_001127</name>
</gene>
<dbReference type="GO" id="GO:0050532">
    <property type="term" value="F:2-phosphosulfolactate phosphatase activity"/>
    <property type="evidence" value="ECO:0007669"/>
    <property type="project" value="UniProtKB-EC"/>
</dbReference>
<evidence type="ECO:0000256" key="3">
    <source>
        <dbReference type="ARBA" id="ARBA00012953"/>
    </source>
</evidence>
<evidence type="ECO:0000256" key="5">
    <source>
        <dbReference type="ARBA" id="ARBA00022801"/>
    </source>
</evidence>
<protein>
    <recommendedName>
        <fullName evidence="4">Probable 2-phosphosulfolactate phosphatase</fullName>
        <ecNumber evidence="3">3.1.3.71</ecNumber>
    </recommendedName>
</protein>
<comment type="catalytic activity">
    <reaction evidence="7">
        <text>(2R)-O-phospho-3-sulfolactate + H2O = (2R)-3-sulfolactate + phosphate</text>
        <dbReference type="Rhea" id="RHEA:23416"/>
        <dbReference type="ChEBI" id="CHEBI:15377"/>
        <dbReference type="ChEBI" id="CHEBI:15597"/>
        <dbReference type="ChEBI" id="CHEBI:43474"/>
        <dbReference type="ChEBI" id="CHEBI:58738"/>
        <dbReference type="EC" id="3.1.3.71"/>
    </reaction>
</comment>
<dbReference type="InterPro" id="IPR036702">
    <property type="entry name" value="ComB-like_sf"/>
</dbReference>
<dbReference type="PANTHER" id="PTHR37311:SF1">
    <property type="entry name" value="2-PHOSPHOSULFOLACTATE PHOSPHATASE-RELATED"/>
    <property type="match status" value="1"/>
</dbReference>
<keyword evidence="9" id="KW-1185">Reference proteome</keyword>
<dbReference type="Pfam" id="PF04029">
    <property type="entry name" value="2-ph_phosp"/>
    <property type="match status" value="1"/>
</dbReference>
<dbReference type="EMBL" id="JAGGKT010000002">
    <property type="protein sequence ID" value="MBP1931130.1"/>
    <property type="molecule type" value="Genomic_DNA"/>
</dbReference>
<evidence type="ECO:0000313" key="8">
    <source>
        <dbReference type="EMBL" id="MBP1931130.1"/>
    </source>
</evidence>
<comment type="caution">
    <text evidence="8">The sequence shown here is derived from an EMBL/GenBank/DDBJ whole genome shotgun (WGS) entry which is preliminary data.</text>
</comment>
<dbReference type="RefSeq" id="WP_209809218.1">
    <property type="nucleotide sequence ID" value="NZ_JAGGKT010000002.1"/>
</dbReference>
<evidence type="ECO:0000313" key="9">
    <source>
        <dbReference type="Proteomes" id="UP001519343"/>
    </source>
</evidence>
<dbReference type="Gene3D" id="3.90.1560.10">
    <property type="entry name" value="ComB-like"/>
    <property type="match status" value="1"/>
</dbReference>
<sequence>MRKIQVLTRKEEIDPSKLTHCTAVVIDVLLATSTIAAALHHGIKEVFPVINGEEALAVYESFGHECIVAGELAGYPLEGFINPDPLELIQADFAGKSLILSTTNGTVAIKKASTAKRVYTSSIVNGAEVAKQIRNDPDDSSLVIICAGSMGNFSIEDFLGAGYLISELVKADLENWTLSDSARTAYLFYQSQNDNILPSFQKSATASLLKELGYSKAICYAAQPGILPVVPRLVDSRLIVD</sequence>
<organism evidence="8 9">
    <name type="scientific">Ammoniphilus resinae</name>
    <dbReference type="NCBI Taxonomy" id="861532"/>
    <lineage>
        <taxon>Bacteria</taxon>
        <taxon>Bacillati</taxon>
        <taxon>Bacillota</taxon>
        <taxon>Bacilli</taxon>
        <taxon>Bacillales</taxon>
        <taxon>Paenibacillaceae</taxon>
        <taxon>Aneurinibacillus group</taxon>
        <taxon>Ammoniphilus</taxon>
    </lineage>
</organism>